<proteinExistence type="predicted"/>
<keyword evidence="2" id="KW-1185">Reference proteome</keyword>
<gene>
    <name evidence="1" type="ORF">GCM10023307_33100</name>
</gene>
<name>A0ABP9C1Q3_9GAMM</name>
<sequence length="132" mass="14469">MTRQQIRAIDAAVAAAEAALEARHPAASRPAWFARSVAQSVRVPAHDTVEVRYRAERKVPLKPNQSWEDSPGGRRLIEIDENTGMRHVVITRDTGEFLDLFTVVFDIPTGAIDIVVDADLDAIDPEGIESPG</sequence>
<dbReference type="RefSeq" id="WP_345304469.1">
    <property type="nucleotide sequence ID" value="NZ_BAABJE010000018.1"/>
</dbReference>
<dbReference type="Proteomes" id="UP001499959">
    <property type="component" value="Unassembled WGS sequence"/>
</dbReference>
<organism evidence="1 2">
    <name type="scientific">Lysobacter hankyongensis</name>
    <dbReference type="NCBI Taxonomy" id="1176535"/>
    <lineage>
        <taxon>Bacteria</taxon>
        <taxon>Pseudomonadati</taxon>
        <taxon>Pseudomonadota</taxon>
        <taxon>Gammaproteobacteria</taxon>
        <taxon>Lysobacterales</taxon>
        <taxon>Lysobacteraceae</taxon>
        <taxon>Lysobacter</taxon>
    </lineage>
</organism>
<accession>A0ABP9C1Q3</accession>
<comment type="caution">
    <text evidence="1">The sequence shown here is derived from an EMBL/GenBank/DDBJ whole genome shotgun (WGS) entry which is preliminary data.</text>
</comment>
<evidence type="ECO:0008006" key="3">
    <source>
        <dbReference type="Google" id="ProtNLM"/>
    </source>
</evidence>
<evidence type="ECO:0000313" key="1">
    <source>
        <dbReference type="EMBL" id="GAA4803731.1"/>
    </source>
</evidence>
<evidence type="ECO:0000313" key="2">
    <source>
        <dbReference type="Proteomes" id="UP001499959"/>
    </source>
</evidence>
<dbReference type="EMBL" id="BAABJE010000018">
    <property type="protein sequence ID" value="GAA4803731.1"/>
    <property type="molecule type" value="Genomic_DNA"/>
</dbReference>
<protein>
    <recommendedName>
        <fullName evidence="3">PepSY domain-containing protein</fullName>
    </recommendedName>
</protein>
<reference evidence="2" key="1">
    <citation type="journal article" date="2019" name="Int. J. Syst. Evol. Microbiol.">
        <title>The Global Catalogue of Microorganisms (GCM) 10K type strain sequencing project: providing services to taxonomists for standard genome sequencing and annotation.</title>
        <authorList>
            <consortium name="The Broad Institute Genomics Platform"/>
            <consortium name="The Broad Institute Genome Sequencing Center for Infectious Disease"/>
            <person name="Wu L."/>
            <person name="Ma J."/>
        </authorList>
    </citation>
    <scope>NUCLEOTIDE SEQUENCE [LARGE SCALE GENOMIC DNA]</scope>
    <source>
        <strain evidence="2">JCM 18204</strain>
    </source>
</reference>